<feature type="chain" id="PRO_5046691677" description="Rhodanese domain-containing protein" evidence="1">
    <location>
        <begin position="21"/>
        <end position="165"/>
    </location>
</feature>
<evidence type="ECO:0000313" key="4">
    <source>
        <dbReference type="Proteomes" id="UP001501456"/>
    </source>
</evidence>
<proteinExistence type="predicted"/>
<dbReference type="InterPro" id="IPR036873">
    <property type="entry name" value="Rhodanese-like_dom_sf"/>
</dbReference>
<dbReference type="SMART" id="SM00450">
    <property type="entry name" value="RHOD"/>
    <property type="match status" value="1"/>
</dbReference>
<gene>
    <name evidence="3" type="ORF">GCM10022271_02240</name>
</gene>
<reference evidence="4" key="1">
    <citation type="journal article" date="2019" name="Int. J. Syst. Evol. Microbiol.">
        <title>The Global Catalogue of Microorganisms (GCM) 10K type strain sequencing project: providing services to taxonomists for standard genome sequencing and annotation.</title>
        <authorList>
            <consortium name="The Broad Institute Genomics Platform"/>
            <consortium name="The Broad Institute Genome Sequencing Center for Infectious Disease"/>
            <person name="Wu L."/>
            <person name="Ma J."/>
        </authorList>
    </citation>
    <scope>NUCLEOTIDE SEQUENCE [LARGE SCALE GENOMIC DNA]</scope>
    <source>
        <strain evidence="4">JCM 17525</strain>
    </source>
</reference>
<dbReference type="Proteomes" id="UP001501456">
    <property type="component" value="Unassembled WGS sequence"/>
</dbReference>
<sequence>MRHLCFYIAFLILSAQIANAQESLSELLQRYNTKKISYITAKELAMPKTEAIILDAREFKEYKVSHLKKAIHIGYSNFKKNILQEKNIQKEQLIVVYCSIGIRSEHIALKLKKMGYTNVYNLYGGIFEWKNNELPVYDIKNQETENVHTFSKQWSKWLKTGNKIY</sequence>
<dbReference type="PANTHER" id="PTHR43031:SF1">
    <property type="entry name" value="PYRIDINE NUCLEOTIDE-DISULPHIDE OXIDOREDUCTASE"/>
    <property type="match status" value="1"/>
</dbReference>
<protein>
    <recommendedName>
        <fullName evidence="2">Rhodanese domain-containing protein</fullName>
    </recommendedName>
</protein>
<keyword evidence="4" id="KW-1185">Reference proteome</keyword>
<accession>A0ABP7GRX4</accession>
<dbReference type="SUPFAM" id="SSF52821">
    <property type="entry name" value="Rhodanese/Cell cycle control phosphatase"/>
    <property type="match status" value="1"/>
</dbReference>
<evidence type="ECO:0000256" key="1">
    <source>
        <dbReference type="SAM" id="SignalP"/>
    </source>
</evidence>
<organism evidence="3 4">
    <name type="scientific">Corallibacter vietnamensis</name>
    <dbReference type="NCBI Taxonomy" id="904130"/>
    <lineage>
        <taxon>Bacteria</taxon>
        <taxon>Pseudomonadati</taxon>
        <taxon>Bacteroidota</taxon>
        <taxon>Flavobacteriia</taxon>
        <taxon>Flavobacteriales</taxon>
        <taxon>Flavobacteriaceae</taxon>
        <taxon>Corallibacter</taxon>
    </lineage>
</organism>
<evidence type="ECO:0000313" key="3">
    <source>
        <dbReference type="EMBL" id="GAA3773717.1"/>
    </source>
</evidence>
<dbReference type="InterPro" id="IPR001763">
    <property type="entry name" value="Rhodanese-like_dom"/>
</dbReference>
<dbReference type="EMBL" id="BAABBI010000001">
    <property type="protein sequence ID" value="GAA3773717.1"/>
    <property type="molecule type" value="Genomic_DNA"/>
</dbReference>
<name>A0ABP7GRX4_9FLAO</name>
<evidence type="ECO:0000259" key="2">
    <source>
        <dbReference type="PROSITE" id="PS50206"/>
    </source>
</evidence>
<keyword evidence="1" id="KW-0732">Signal</keyword>
<dbReference type="InterPro" id="IPR050229">
    <property type="entry name" value="GlpE_sulfurtransferase"/>
</dbReference>
<comment type="caution">
    <text evidence="3">The sequence shown here is derived from an EMBL/GenBank/DDBJ whole genome shotgun (WGS) entry which is preliminary data.</text>
</comment>
<dbReference type="Pfam" id="PF00581">
    <property type="entry name" value="Rhodanese"/>
    <property type="match status" value="1"/>
</dbReference>
<dbReference type="Gene3D" id="3.40.250.10">
    <property type="entry name" value="Rhodanese-like domain"/>
    <property type="match status" value="1"/>
</dbReference>
<feature type="signal peptide" evidence="1">
    <location>
        <begin position="1"/>
        <end position="20"/>
    </location>
</feature>
<feature type="domain" description="Rhodanese" evidence="2">
    <location>
        <begin position="47"/>
        <end position="138"/>
    </location>
</feature>
<dbReference type="CDD" id="cd00158">
    <property type="entry name" value="RHOD"/>
    <property type="match status" value="1"/>
</dbReference>
<dbReference type="NCBIfam" id="NF045521">
    <property type="entry name" value="rhoda_near_glyco"/>
    <property type="match status" value="1"/>
</dbReference>
<dbReference type="RefSeq" id="WP_344726194.1">
    <property type="nucleotide sequence ID" value="NZ_BAABBI010000001.1"/>
</dbReference>
<dbReference type="PROSITE" id="PS50206">
    <property type="entry name" value="RHODANESE_3"/>
    <property type="match status" value="1"/>
</dbReference>
<dbReference type="PANTHER" id="PTHR43031">
    <property type="entry name" value="FAD-DEPENDENT OXIDOREDUCTASE"/>
    <property type="match status" value="1"/>
</dbReference>